<comment type="similarity">
    <text evidence="1">Belongs to the NAD(P)H dehydrogenase (quinone) family.</text>
</comment>
<dbReference type="InterPro" id="IPR029039">
    <property type="entry name" value="Flavoprotein-like_sf"/>
</dbReference>
<evidence type="ECO:0000313" key="5">
    <source>
        <dbReference type="Proteomes" id="UP000632138"/>
    </source>
</evidence>
<proteinExistence type="inferred from homology"/>
<feature type="domain" description="Flavodoxin-like fold" evidence="3">
    <location>
        <begin position="3"/>
        <end position="147"/>
    </location>
</feature>
<dbReference type="InterPro" id="IPR003680">
    <property type="entry name" value="Flavodoxin_fold"/>
</dbReference>
<dbReference type="Proteomes" id="UP000632138">
    <property type="component" value="Unassembled WGS sequence"/>
</dbReference>
<dbReference type="Pfam" id="PF02525">
    <property type="entry name" value="Flavodoxin_2"/>
    <property type="match status" value="1"/>
</dbReference>
<evidence type="ECO:0000256" key="2">
    <source>
        <dbReference type="ARBA" id="ARBA00023002"/>
    </source>
</evidence>
<comment type="caution">
    <text evidence="4">The sequence shown here is derived from an EMBL/GenBank/DDBJ whole genome shotgun (WGS) entry which is preliminary data.</text>
</comment>
<accession>A0ABS2A9D5</accession>
<sequence length="191" mass="21031">MSHVHVVFAHPDPLSFTGRVLRAFLDRVTAEGHTVTVSDLYAMGFRAEMSREEYARESGYHADRPVSPDVAAEQAKLAAADVWAFVYPVWWADCPAILKGWFDRVWTAGFAHHAQTPVRTGKAFVICTAGYPIARLEKDGLYQAMRATMLTDRIGARAGDSGFLLLTRDDDVAASILDLPLGREPAVGPDR</sequence>
<reference evidence="4 5" key="1">
    <citation type="submission" date="2021-01" db="EMBL/GenBank/DDBJ databases">
        <title>Actinoplanes sp. nov. LDG1-06 isolated from lichen.</title>
        <authorList>
            <person name="Saeng-In P."/>
            <person name="Phongsopitanun W."/>
            <person name="Kanchanasin P."/>
            <person name="Yuki M."/>
            <person name="Kudo T."/>
            <person name="Ohkuma M."/>
            <person name="Tanasupawat S."/>
        </authorList>
    </citation>
    <scope>NUCLEOTIDE SEQUENCE [LARGE SCALE GENOMIC DNA]</scope>
    <source>
        <strain evidence="4 5">LDG1-06</strain>
    </source>
</reference>
<evidence type="ECO:0000259" key="3">
    <source>
        <dbReference type="Pfam" id="PF02525"/>
    </source>
</evidence>
<dbReference type="PANTHER" id="PTHR10204:SF34">
    <property type="entry name" value="NAD(P)H DEHYDROGENASE [QUINONE] 1 ISOFORM 1"/>
    <property type="match status" value="1"/>
</dbReference>
<dbReference type="Gene3D" id="3.40.50.360">
    <property type="match status" value="1"/>
</dbReference>
<protein>
    <submittedName>
        <fullName evidence="4">NAD(P)H-dependent oxidoreductase</fullName>
    </submittedName>
</protein>
<evidence type="ECO:0000313" key="4">
    <source>
        <dbReference type="EMBL" id="MBM2616437.1"/>
    </source>
</evidence>
<dbReference type="EMBL" id="JAENHP010000003">
    <property type="protein sequence ID" value="MBM2616437.1"/>
    <property type="molecule type" value="Genomic_DNA"/>
</dbReference>
<keyword evidence="2" id="KW-0560">Oxidoreductase</keyword>
<name>A0ABS2A9D5_9ACTN</name>
<keyword evidence="5" id="KW-1185">Reference proteome</keyword>
<dbReference type="SUPFAM" id="SSF52218">
    <property type="entry name" value="Flavoproteins"/>
    <property type="match status" value="1"/>
</dbReference>
<dbReference type="PANTHER" id="PTHR10204">
    <property type="entry name" value="NAD P H OXIDOREDUCTASE-RELATED"/>
    <property type="match status" value="1"/>
</dbReference>
<gene>
    <name evidence="4" type="ORF">JIG36_12800</name>
</gene>
<evidence type="ECO:0000256" key="1">
    <source>
        <dbReference type="ARBA" id="ARBA00006252"/>
    </source>
</evidence>
<organism evidence="4 5">
    <name type="scientific">Paractinoplanes ovalisporus</name>
    <dbReference type="NCBI Taxonomy" id="2810368"/>
    <lineage>
        <taxon>Bacteria</taxon>
        <taxon>Bacillati</taxon>
        <taxon>Actinomycetota</taxon>
        <taxon>Actinomycetes</taxon>
        <taxon>Micromonosporales</taxon>
        <taxon>Micromonosporaceae</taxon>
        <taxon>Paractinoplanes</taxon>
    </lineage>
</organism>
<dbReference type="InterPro" id="IPR051545">
    <property type="entry name" value="NAD(P)H_dehydrogenase_qn"/>
</dbReference>
<dbReference type="RefSeq" id="WP_203376329.1">
    <property type="nucleotide sequence ID" value="NZ_JAENHP010000003.1"/>
</dbReference>